<accession>A0A3M8A1T2</accession>
<feature type="transmembrane region" description="Helical" evidence="2">
    <location>
        <begin position="35"/>
        <end position="58"/>
    </location>
</feature>
<sequence>MNTRIRGASRRAGGRASSDPADESVDVRRRWRTTLAGVVVATMAMGGITALAASPAIADDAVAGDQSTVTAAESTTTTAPAGDPADPAAQEPAVPPADPPADPPAEEPASPPADTPADTPAQEPAAPAEAAAPPAEVAPAESPAEPAAKSAADVQLLLVPPGEEVVEKVEICHRTDSYKNPYVINEPNANGDVDGHATEHVGPVFYPEIPKHTEWGDIIPPFYYGDPADPSYFPGLNWDADGQAIYENDCAVPTEVPELMITPQSCVEGGPNGQLDFTLGPLQPNVDYRVTVWDSSDTLVAQFGWSGISGDVNGNAGLAPGDYTITVEQSIIADVWEQIDEQSFTIEECPPVMVIEVEAAATGCSLGDDGTALVSISGLVPGEEYSWLLSGDDYEASGVLDEVTSESLDVPFADLPPGNYFFYIRWQEGEEIIDAQATFFVEPCPPNIAVVVKECPAYGGEGGAVVKLSDLVEGLTYEVWVVDAHQNGVVYGDVKSVVGDATHMAEVDMSPLPAGKDYTAWVYAPWMPPGGISQWGDVNWFEVSASVDFSLKPCPAAPVTPVTPAGLAVTGTNDPGGLVTAALILLGLGGAALVGRGRRRAESRVTE</sequence>
<organism evidence="3 4">
    <name type="scientific">Agromyces tardus</name>
    <dbReference type="NCBI Taxonomy" id="2583849"/>
    <lineage>
        <taxon>Bacteria</taxon>
        <taxon>Bacillati</taxon>
        <taxon>Actinomycetota</taxon>
        <taxon>Actinomycetes</taxon>
        <taxon>Micrococcales</taxon>
        <taxon>Microbacteriaceae</taxon>
        <taxon>Agromyces</taxon>
    </lineage>
</organism>
<evidence type="ECO:0000256" key="1">
    <source>
        <dbReference type="SAM" id="MobiDB-lite"/>
    </source>
</evidence>
<dbReference type="Proteomes" id="UP000275048">
    <property type="component" value="Unassembled WGS sequence"/>
</dbReference>
<reference evidence="3 4" key="1">
    <citation type="submission" date="2018-10" db="EMBL/GenBank/DDBJ databases">
        <title>Isolation, diversity and antibacterial activity of antinobacteria from the wheat rhizosphere soil.</title>
        <authorList>
            <person name="Sun T."/>
        </authorList>
    </citation>
    <scope>NUCLEOTIDE SEQUENCE [LARGE SCALE GENOMIC DNA]</scope>
    <source>
        <strain evidence="3 4">SJ-23</strain>
    </source>
</reference>
<evidence type="ECO:0000313" key="4">
    <source>
        <dbReference type="Proteomes" id="UP000275048"/>
    </source>
</evidence>
<keyword evidence="2" id="KW-0812">Transmembrane</keyword>
<dbReference type="OrthoDB" id="4996994at2"/>
<feature type="region of interest" description="Disordered" evidence="1">
    <location>
        <begin position="68"/>
        <end position="149"/>
    </location>
</feature>
<feature type="compositionally biased region" description="Low complexity" evidence="1">
    <location>
        <begin position="115"/>
        <end position="148"/>
    </location>
</feature>
<keyword evidence="2" id="KW-0472">Membrane</keyword>
<feature type="compositionally biased region" description="Pro residues" evidence="1">
    <location>
        <begin position="93"/>
        <end position="103"/>
    </location>
</feature>
<evidence type="ECO:0000313" key="3">
    <source>
        <dbReference type="EMBL" id="RNB44637.1"/>
    </source>
</evidence>
<keyword evidence="4" id="KW-1185">Reference proteome</keyword>
<dbReference type="RefSeq" id="WP_122938336.1">
    <property type="nucleotide sequence ID" value="NZ_JBHSNT010000007.1"/>
</dbReference>
<keyword evidence="2" id="KW-1133">Transmembrane helix</keyword>
<feature type="compositionally biased region" description="Low complexity" evidence="1">
    <location>
        <begin position="68"/>
        <end position="92"/>
    </location>
</feature>
<comment type="caution">
    <text evidence="3">The sequence shown here is derived from an EMBL/GenBank/DDBJ whole genome shotgun (WGS) entry which is preliminary data.</text>
</comment>
<gene>
    <name evidence="3" type="ORF">EDM22_17330</name>
</gene>
<feature type="transmembrane region" description="Helical" evidence="2">
    <location>
        <begin position="576"/>
        <end position="594"/>
    </location>
</feature>
<protein>
    <submittedName>
        <fullName evidence="3">Uncharacterized protein</fullName>
    </submittedName>
</protein>
<feature type="region of interest" description="Disordered" evidence="1">
    <location>
        <begin position="1"/>
        <end position="25"/>
    </location>
</feature>
<dbReference type="AlphaFoldDB" id="A0A3M8A1T2"/>
<name>A0A3M8A1T2_9MICO</name>
<evidence type="ECO:0000256" key="2">
    <source>
        <dbReference type="SAM" id="Phobius"/>
    </source>
</evidence>
<dbReference type="EMBL" id="RHHB01000058">
    <property type="protein sequence ID" value="RNB44637.1"/>
    <property type="molecule type" value="Genomic_DNA"/>
</dbReference>
<proteinExistence type="predicted"/>